<dbReference type="GO" id="GO:0030313">
    <property type="term" value="C:cell envelope"/>
    <property type="evidence" value="ECO:0007669"/>
    <property type="project" value="UniProtKB-SubCell"/>
</dbReference>
<dbReference type="CDD" id="cd19973">
    <property type="entry name" value="PBP1_ABC_sugar_binding-like"/>
    <property type="match status" value="1"/>
</dbReference>
<feature type="signal peptide" evidence="4">
    <location>
        <begin position="1"/>
        <end position="22"/>
    </location>
</feature>
<dbReference type="AlphaFoldDB" id="A0A318H3M8"/>
<comment type="caution">
    <text evidence="6">The sequence shown here is derived from an EMBL/GenBank/DDBJ whole genome shotgun (WGS) entry which is preliminary data.</text>
</comment>
<proteinExistence type="inferred from homology"/>
<organism evidence="6 7">
    <name type="scientific">Sphaerotilus hippei</name>
    <dbReference type="NCBI Taxonomy" id="744406"/>
    <lineage>
        <taxon>Bacteria</taxon>
        <taxon>Pseudomonadati</taxon>
        <taxon>Pseudomonadota</taxon>
        <taxon>Betaproteobacteria</taxon>
        <taxon>Burkholderiales</taxon>
        <taxon>Sphaerotilaceae</taxon>
        <taxon>Sphaerotilus</taxon>
    </lineage>
</organism>
<evidence type="ECO:0000313" key="6">
    <source>
        <dbReference type="EMBL" id="PXW98157.1"/>
    </source>
</evidence>
<comment type="similarity">
    <text evidence="2">Belongs to the bacterial solute-binding protein 2 family.</text>
</comment>
<dbReference type="PROSITE" id="PS51257">
    <property type="entry name" value="PROKAR_LIPOPROTEIN"/>
    <property type="match status" value="1"/>
</dbReference>
<sequence>MKRLTTLSLAATLACAATFATAADQPVIGLITKTETNPFFVKMKEGATAAAKAKGAKVIAAAGKADGDNAGQVTAMENMIAAGAKTILITPSDSKAIIPAIKKAQAQGVQVIALDSPTDPAEATDALFATDNYKAGVLIGQYAKAALGGKKPVIATLDLFPGHPVGAQRHNGFLSGYGLQTLDAKSNELAKPAEVVCMADSFGDRAKGQTGMENCLQKNPNINVVYTINEPAAAGAYNALKAAGKEKDVVIVSVDGGCDGIKDVMAGKIAATSQQYPLQMAAMGVEAGIEYAKNGKKVKAGYTDTGVTLIAAKPVAGVESSDAKVGLNKCWGNK</sequence>
<dbReference type="SUPFAM" id="SSF53822">
    <property type="entry name" value="Periplasmic binding protein-like I"/>
    <property type="match status" value="1"/>
</dbReference>
<evidence type="ECO:0000313" key="7">
    <source>
        <dbReference type="Proteomes" id="UP000247811"/>
    </source>
</evidence>
<evidence type="ECO:0000256" key="4">
    <source>
        <dbReference type="SAM" id="SignalP"/>
    </source>
</evidence>
<dbReference type="EMBL" id="QJJS01000003">
    <property type="protein sequence ID" value="PXW98157.1"/>
    <property type="molecule type" value="Genomic_DNA"/>
</dbReference>
<keyword evidence="7" id="KW-1185">Reference proteome</keyword>
<evidence type="ECO:0000256" key="3">
    <source>
        <dbReference type="ARBA" id="ARBA00022729"/>
    </source>
</evidence>
<feature type="domain" description="Periplasmic binding protein" evidence="5">
    <location>
        <begin position="28"/>
        <end position="296"/>
    </location>
</feature>
<feature type="chain" id="PRO_5016360138" evidence="4">
    <location>
        <begin position="23"/>
        <end position="334"/>
    </location>
</feature>
<keyword evidence="3 4" id="KW-0732">Signal</keyword>
<dbReference type="InterPro" id="IPR028082">
    <property type="entry name" value="Peripla_BP_I"/>
</dbReference>
<dbReference type="Gene3D" id="3.40.50.2300">
    <property type="match status" value="2"/>
</dbReference>
<evidence type="ECO:0000256" key="2">
    <source>
        <dbReference type="ARBA" id="ARBA00007639"/>
    </source>
</evidence>
<dbReference type="InterPro" id="IPR025997">
    <property type="entry name" value="SBP_2_dom"/>
</dbReference>
<evidence type="ECO:0000256" key="1">
    <source>
        <dbReference type="ARBA" id="ARBA00004196"/>
    </source>
</evidence>
<protein>
    <submittedName>
        <fullName evidence="6">Monosaccharide ABC transporter substrate-binding protein (CUT2 family)</fullName>
    </submittedName>
</protein>
<accession>A0A318H3M8</accession>
<dbReference type="RefSeq" id="WP_110399721.1">
    <property type="nucleotide sequence ID" value="NZ_QJJS01000003.1"/>
</dbReference>
<evidence type="ECO:0000259" key="5">
    <source>
        <dbReference type="Pfam" id="PF13407"/>
    </source>
</evidence>
<dbReference type="PANTHER" id="PTHR46847:SF1">
    <property type="entry name" value="D-ALLOSE-BINDING PERIPLASMIC PROTEIN-RELATED"/>
    <property type="match status" value="1"/>
</dbReference>
<dbReference type="Proteomes" id="UP000247811">
    <property type="component" value="Unassembled WGS sequence"/>
</dbReference>
<gene>
    <name evidence="6" type="ORF">C7444_103255</name>
</gene>
<dbReference type="Pfam" id="PF13407">
    <property type="entry name" value="Peripla_BP_4"/>
    <property type="match status" value="1"/>
</dbReference>
<comment type="subcellular location">
    <subcellularLocation>
        <location evidence="1">Cell envelope</location>
    </subcellularLocation>
</comment>
<dbReference type="PANTHER" id="PTHR46847">
    <property type="entry name" value="D-ALLOSE-BINDING PERIPLASMIC PROTEIN-RELATED"/>
    <property type="match status" value="1"/>
</dbReference>
<dbReference type="GO" id="GO:0030246">
    <property type="term" value="F:carbohydrate binding"/>
    <property type="evidence" value="ECO:0007669"/>
    <property type="project" value="UniProtKB-ARBA"/>
</dbReference>
<reference evidence="6 7" key="1">
    <citation type="submission" date="2018-05" db="EMBL/GenBank/DDBJ databases">
        <title>Genomic Encyclopedia of Type Strains, Phase IV (KMG-IV): sequencing the most valuable type-strain genomes for metagenomic binning, comparative biology and taxonomic classification.</title>
        <authorList>
            <person name="Goeker M."/>
        </authorList>
    </citation>
    <scope>NUCLEOTIDE SEQUENCE [LARGE SCALE GENOMIC DNA]</scope>
    <source>
        <strain evidence="6 7">DSM 566</strain>
    </source>
</reference>
<name>A0A318H3M8_9BURK</name>
<dbReference type="OrthoDB" id="4827464at2"/>